<dbReference type="EMBL" id="BMAU01021401">
    <property type="protein sequence ID" value="GFY31950.1"/>
    <property type="molecule type" value="Genomic_DNA"/>
</dbReference>
<accession>A0A8X7BHZ0</accession>
<protein>
    <submittedName>
        <fullName evidence="2">RNA-directed DNA polymerase from mobile element jockey</fullName>
    </submittedName>
</protein>
<keyword evidence="2" id="KW-0548">Nucleotidyltransferase</keyword>
<evidence type="ECO:0000313" key="3">
    <source>
        <dbReference type="Proteomes" id="UP000887159"/>
    </source>
</evidence>
<name>A0A8X7BHZ0_TRICX</name>
<dbReference type="SUPFAM" id="SSF56672">
    <property type="entry name" value="DNA/RNA polymerases"/>
    <property type="match status" value="1"/>
</dbReference>
<reference evidence="2" key="1">
    <citation type="submission" date="2020-08" db="EMBL/GenBank/DDBJ databases">
        <title>Multicomponent nature underlies the extraordinary mechanical properties of spider dragline silk.</title>
        <authorList>
            <person name="Kono N."/>
            <person name="Nakamura H."/>
            <person name="Mori M."/>
            <person name="Yoshida Y."/>
            <person name="Ohtoshi R."/>
            <person name="Malay A.D."/>
            <person name="Moran D.A.P."/>
            <person name="Tomita M."/>
            <person name="Numata K."/>
            <person name="Arakawa K."/>
        </authorList>
    </citation>
    <scope>NUCLEOTIDE SEQUENCE</scope>
</reference>
<keyword evidence="3" id="KW-1185">Reference proteome</keyword>
<dbReference type="PANTHER" id="PTHR36688">
    <property type="entry name" value="ENDO/EXONUCLEASE/PHOSPHATASE DOMAIN-CONTAINING PROTEIN"/>
    <property type="match status" value="1"/>
</dbReference>
<gene>
    <name evidence="2" type="primary">jockey pol</name>
    <name evidence="2" type="ORF">TNCV_2620871</name>
</gene>
<evidence type="ECO:0000259" key="1">
    <source>
        <dbReference type="PROSITE" id="PS50878"/>
    </source>
</evidence>
<keyword evidence="2" id="KW-0695">RNA-directed DNA polymerase</keyword>
<dbReference type="InterPro" id="IPR052560">
    <property type="entry name" value="RdDP_mobile_element"/>
</dbReference>
<organism evidence="2 3">
    <name type="scientific">Trichonephila clavipes</name>
    <name type="common">Golden silk orbweaver</name>
    <name type="synonym">Nephila clavipes</name>
    <dbReference type="NCBI Taxonomy" id="2585209"/>
    <lineage>
        <taxon>Eukaryota</taxon>
        <taxon>Metazoa</taxon>
        <taxon>Ecdysozoa</taxon>
        <taxon>Arthropoda</taxon>
        <taxon>Chelicerata</taxon>
        <taxon>Arachnida</taxon>
        <taxon>Araneae</taxon>
        <taxon>Araneomorphae</taxon>
        <taxon>Entelegynae</taxon>
        <taxon>Araneoidea</taxon>
        <taxon>Nephilidae</taxon>
        <taxon>Trichonephila</taxon>
    </lineage>
</organism>
<dbReference type="GO" id="GO:0003964">
    <property type="term" value="F:RNA-directed DNA polymerase activity"/>
    <property type="evidence" value="ECO:0007669"/>
    <property type="project" value="UniProtKB-KW"/>
</dbReference>
<evidence type="ECO:0000313" key="2">
    <source>
        <dbReference type="EMBL" id="GFY31950.1"/>
    </source>
</evidence>
<dbReference type="PANTHER" id="PTHR36688:SF1">
    <property type="entry name" value="ENDONUCLEASE_EXONUCLEASE_PHOSPHATASE DOMAIN-CONTAINING PROTEIN"/>
    <property type="match status" value="1"/>
</dbReference>
<keyword evidence="2" id="KW-0808">Transferase</keyword>
<dbReference type="Pfam" id="PF00078">
    <property type="entry name" value="RVT_1"/>
    <property type="match status" value="1"/>
</dbReference>
<dbReference type="PROSITE" id="PS50878">
    <property type="entry name" value="RT_POL"/>
    <property type="match status" value="1"/>
</dbReference>
<dbReference type="CDD" id="cd01650">
    <property type="entry name" value="RT_nLTR_like"/>
    <property type="match status" value="1"/>
</dbReference>
<dbReference type="Proteomes" id="UP000887159">
    <property type="component" value="Unassembled WGS sequence"/>
</dbReference>
<dbReference type="AlphaFoldDB" id="A0A8X7BHZ0"/>
<proteinExistence type="predicted"/>
<dbReference type="InterPro" id="IPR000477">
    <property type="entry name" value="RT_dom"/>
</dbReference>
<dbReference type="InterPro" id="IPR043502">
    <property type="entry name" value="DNA/RNA_pol_sf"/>
</dbReference>
<comment type="caution">
    <text evidence="2">The sequence shown here is derived from an EMBL/GenBank/DDBJ whole genome shotgun (WGS) entry which is preliminary data.</text>
</comment>
<sequence length="401" mass="46374">MLPKPNKDLKFPINFRPISLISSIAKIFEKILLSRIQQHATDNSIIPDFQHGFRKETSTCHQLLRVANKIIHGFNHSKTTGGLFLDVEKAFDRLWHNGLIYKMIHLHFPDYLIYILADYLNDRTFQIKIDATISRTGQIQAGCPQGSNLSPILYNIYTHDFPTSPGVEICLFADDAAIVRQAASPQDVRTTLQKYLMKLKKWLKLWRISINTTKSRAILFKKGSFKNKLQPLRLFGNSINWFDDVEYLGVVLDKKFTFKTHLDKITCKFKTRLRALHKLLNNKSRLSIHNKRSIYLQYLLPIITYASPIWGCAAACHINKLQILQNRALRLILNAPTYTKRIHLHRDLKIPALSSRIRKLATNFHDQAASHPNSLINTQPFIDAQGIYKMPIHSSRLKRLF</sequence>
<feature type="domain" description="Reverse transcriptase" evidence="1">
    <location>
        <begin position="1"/>
        <end position="252"/>
    </location>
</feature>